<dbReference type="Gene3D" id="2.60.120.260">
    <property type="entry name" value="Galactose-binding domain-like"/>
    <property type="match status" value="1"/>
</dbReference>
<dbReference type="EMBL" id="LAZR01022026">
    <property type="protein sequence ID" value="KKL83283.1"/>
    <property type="molecule type" value="Genomic_DNA"/>
</dbReference>
<reference evidence="1" key="1">
    <citation type="journal article" date="2015" name="Nature">
        <title>Complex archaea that bridge the gap between prokaryotes and eukaryotes.</title>
        <authorList>
            <person name="Spang A."/>
            <person name="Saw J.H."/>
            <person name="Jorgensen S.L."/>
            <person name="Zaremba-Niedzwiedzka K."/>
            <person name="Martijn J."/>
            <person name="Lind A.E."/>
            <person name="van Eijk R."/>
            <person name="Schleper C."/>
            <person name="Guy L."/>
            <person name="Ettema T.J."/>
        </authorList>
    </citation>
    <scope>NUCLEOTIDE SEQUENCE</scope>
</reference>
<evidence type="ECO:0000313" key="1">
    <source>
        <dbReference type="EMBL" id="KKL83283.1"/>
    </source>
</evidence>
<accession>A0A0F9FAQ1</accession>
<sequence>MASTARSAIRRLLSEFVGDFRSLTSTSAGAAGGTSVVCTEFANLTEDDGGLQGWIQATSGDNDLEVRRILGGSSGYTASSVTATVNFAFSNQFASSVTFELHTIDPAYKHNAIDRAIESLFPDLYVYIRDESLVVDNLLANQDFENGTFTSWTTTGPGTVAAETTRFIHGTQSAKLSVGETTTSLNQNLFSSVNISEIEGRTLRFAGWIWTDQTSKGRLRVTFDGSTYTNGAFHAGNGEWEGPNLTFVDALVPDDATEMTVRCEVSTGVAVVVYFDAVHAYVGPRVTKYTQPTTIRRLMSVQMQAEMTRPNGNYFDLSENVAPSPGRILRLIGQDALTLPTTDSSTVEIDGNQVELLVARAAEILARAEFARTRDPFWQEIEQKGIDEVARLMPRARMRRLAATKRFRWKQEADGSEKFLVLER</sequence>
<gene>
    <name evidence="1" type="ORF">LCGC14_1976320</name>
</gene>
<organism evidence="1">
    <name type="scientific">marine sediment metagenome</name>
    <dbReference type="NCBI Taxonomy" id="412755"/>
    <lineage>
        <taxon>unclassified sequences</taxon>
        <taxon>metagenomes</taxon>
        <taxon>ecological metagenomes</taxon>
    </lineage>
</organism>
<protein>
    <submittedName>
        <fullName evidence="1">Uncharacterized protein</fullName>
    </submittedName>
</protein>
<dbReference type="AlphaFoldDB" id="A0A0F9FAQ1"/>
<proteinExistence type="predicted"/>
<comment type="caution">
    <text evidence="1">The sequence shown here is derived from an EMBL/GenBank/DDBJ whole genome shotgun (WGS) entry which is preliminary data.</text>
</comment>
<name>A0A0F9FAQ1_9ZZZZ</name>